<feature type="transmembrane region" description="Helical" evidence="1">
    <location>
        <begin position="71"/>
        <end position="93"/>
    </location>
</feature>
<accession>A0A6J6I8B2</accession>
<name>A0A6J6I8B2_9ZZZZ</name>
<proteinExistence type="predicted"/>
<protein>
    <submittedName>
        <fullName evidence="2">Unannotated protein</fullName>
    </submittedName>
</protein>
<organism evidence="2">
    <name type="scientific">freshwater metagenome</name>
    <dbReference type="NCBI Taxonomy" id="449393"/>
    <lineage>
        <taxon>unclassified sequences</taxon>
        <taxon>metagenomes</taxon>
        <taxon>ecological metagenomes</taxon>
    </lineage>
</organism>
<dbReference type="SUPFAM" id="SSF81324">
    <property type="entry name" value="Voltage-gated potassium channels"/>
    <property type="match status" value="1"/>
</dbReference>
<dbReference type="Gene3D" id="1.10.287.70">
    <property type="match status" value="1"/>
</dbReference>
<reference evidence="2" key="1">
    <citation type="submission" date="2020-05" db="EMBL/GenBank/DDBJ databases">
        <authorList>
            <person name="Chiriac C."/>
            <person name="Salcher M."/>
            <person name="Ghai R."/>
            <person name="Kavagutti S V."/>
        </authorList>
    </citation>
    <scope>NUCLEOTIDE SEQUENCE</scope>
</reference>
<gene>
    <name evidence="2" type="ORF">UFOPK1835_01666</name>
</gene>
<keyword evidence="1" id="KW-1133">Transmembrane helix</keyword>
<dbReference type="EMBL" id="CAEZUP010000089">
    <property type="protein sequence ID" value="CAB4619604.1"/>
    <property type="molecule type" value="Genomic_DNA"/>
</dbReference>
<keyword evidence="1" id="KW-0812">Transmembrane</keyword>
<keyword evidence="1" id="KW-0472">Membrane</keyword>
<evidence type="ECO:0000256" key="1">
    <source>
        <dbReference type="SAM" id="Phobius"/>
    </source>
</evidence>
<evidence type="ECO:0000313" key="2">
    <source>
        <dbReference type="EMBL" id="CAB4619604.1"/>
    </source>
</evidence>
<dbReference type="AlphaFoldDB" id="A0A6J6I8B2"/>
<feature type="transmembrane region" description="Helical" evidence="1">
    <location>
        <begin position="124"/>
        <end position="148"/>
    </location>
</feature>
<sequence>MRIASLILGIVLTLGILLAVVQAMLVPRGSHSIVARSVNRVVSSAADLPLSWFRSYDAQDRWLAGAAPVTLLLQLVVYVAMLIGSMGLVMFGMTKLDLVDSMYQSGSTLTTLGIVQPITDASAIATFVAAFFGLVLIAIFIGYLMALYSSFVERESQTASLSLVSGEPAWGPEILARSKFLGGEDRLALDNNDWISWTCDLRLNLHVNPVLANFRSTSSTCHWAVSLLAVLDATALRLALDGEKPDAGAIRLLAEGSITFVELAERQGHRVHTLQLERKLIAAIGGTAPEGADPCIDHDDWLAAINELRAADVELPADLDRAEQTFLAIRSLYASSAQEVASRFHAVRSPWTGDRSPSVPVVWPELISDSANS</sequence>